<keyword evidence="2" id="KW-0677">Repeat</keyword>
<evidence type="ECO:0000256" key="2">
    <source>
        <dbReference type="ARBA" id="ARBA00022737"/>
    </source>
</evidence>
<feature type="region of interest" description="Disordered" evidence="6">
    <location>
        <begin position="154"/>
        <end position="176"/>
    </location>
</feature>
<dbReference type="AlphaFoldDB" id="A0A0C3P458"/>
<gene>
    <name evidence="8" type="ORF">PHLGIDRAFT_123837</name>
</gene>
<proteinExistence type="predicted"/>
<dbReference type="STRING" id="745531.A0A0C3P458"/>
<organism evidence="8 9">
    <name type="scientific">Phlebiopsis gigantea (strain 11061_1 CR5-6)</name>
    <name type="common">White-rot fungus</name>
    <name type="synonym">Peniophora gigantea</name>
    <dbReference type="NCBI Taxonomy" id="745531"/>
    <lineage>
        <taxon>Eukaryota</taxon>
        <taxon>Fungi</taxon>
        <taxon>Dikarya</taxon>
        <taxon>Basidiomycota</taxon>
        <taxon>Agaricomycotina</taxon>
        <taxon>Agaricomycetes</taxon>
        <taxon>Polyporales</taxon>
        <taxon>Phanerochaetaceae</taxon>
        <taxon>Phlebiopsis</taxon>
    </lineage>
</organism>
<dbReference type="FunFam" id="3.30.160.60:FF:001297">
    <property type="entry name" value="Zinc finger and SCAN domain-containing protein 2"/>
    <property type="match status" value="1"/>
</dbReference>
<dbReference type="SMART" id="SM00355">
    <property type="entry name" value="ZnF_C2H2"/>
    <property type="match status" value="4"/>
</dbReference>
<evidence type="ECO:0000256" key="1">
    <source>
        <dbReference type="ARBA" id="ARBA00022723"/>
    </source>
</evidence>
<protein>
    <recommendedName>
        <fullName evidence="7">C2H2-type domain-containing protein</fullName>
    </recommendedName>
</protein>
<accession>A0A0C3P458</accession>
<feature type="domain" description="C2H2-type" evidence="7">
    <location>
        <begin position="48"/>
        <end position="75"/>
    </location>
</feature>
<keyword evidence="3 5" id="KW-0863">Zinc-finger</keyword>
<dbReference type="HOGENOM" id="CLU_829261_0_0_1"/>
<sequence length="335" mass="37451">MRPSKLKRPILLKCAFCILENPCEPVKTWGRRGDLNRHMRKHGDVKPYYCTRCVKGFVQKSAMETHMNTHTGAKPHACPVSGCGKKFGDPSSRTRHKNEAHSSIAAFRCPEVGCPTRIKRKGTFIKHLTVHHNWLTRPTEQQLMDMIVYHAKGESAKQESEGAKQEGQGAKQEVQSAKQESQVVKQETQVVKQETQVVKQESPSAKQESVEPSVLDALVSRSSPSPTTRRLSSSLLPLNAPYSFDKYTKLYPEPPSYDSYHTGTTVYSQPVDPWQELSSYADGLLLSSTSSSSLPVSTSMISWDSDPDMMVYPTYRSGYTSHPPLSYDWSLGLLG</sequence>
<dbReference type="InterPro" id="IPR036236">
    <property type="entry name" value="Znf_C2H2_sf"/>
</dbReference>
<dbReference type="GO" id="GO:0008270">
    <property type="term" value="F:zinc ion binding"/>
    <property type="evidence" value="ECO:0007669"/>
    <property type="project" value="UniProtKB-KW"/>
</dbReference>
<evidence type="ECO:0000256" key="3">
    <source>
        <dbReference type="ARBA" id="ARBA00022771"/>
    </source>
</evidence>
<feature type="compositionally biased region" description="Basic and acidic residues" evidence="6">
    <location>
        <begin position="154"/>
        <end position="164"/>
    </location>
</feature>
<keyword evidence="4" id="KW-0862">Zinc</keyword>
<dbReference type="Gene3D" id="3.30.160.60">
    <property type="entry name" value="Classic Zinc Finger"/>
    <property type="match status" value="2"/>
</dbReference>
<dbReference type="GO" id="GO:0005634">
    <property type="term" value="C:nucleus"/>
    <property type="evidence" value="ECO:0007669"/>
    <property type="project" value="UniProtKB-ARBA"/>
</dbReference>
<reference evidence="8 9" key="1">
    <citation type="journal article" date="2014" name="PLoS Genet.">
        <title>Analysis of the Phlebiopsis gigantea genome, transcriptome and secretome provides insight into its pioneer colonization strategies of wood.</title>
        <authorList>
            <person name="Hori C."/>
            <person name="Ishida T."/>
            <person name="Igarashi K."/>
            <person name="Samejima M."/>
            <person name="Suzuki H."/>
            <person name="Master E."/>
            <person name="Ferreira P."/>
            <person name="Ruiz-Duenas F.J."/>
            <person name="Held B."/>
            <person name="Canessa P."/>
            <person name="Larrondo L.F."/>
            <person name="Schmoll M."/>
            <person name="Druzhinina I.S."/>
            <person name="Kubicek C.P."/>
            <person name="Gaskell J.A."/>
            <person name="Kersten P."/>
            <person name="St John F."/>
            <person name="Glasner J."/>
            <person name="Sabat G."/>
            <person name="Splinter BonDurant S."/>
            <person name="Syed K."/>
            <person name="Yadav J."/>
            <person name="Mgbeahuruike A.C."/>
            <person name="Kovalchuk A."/>
            <person name="Asiegbu F.O."/>
            <person name="Lackner G."/>
            <person name="Hoffmeister D."/>
            <person name="Rencoret J."/>
            <person name="Gutierrez A."/>
            <person name="Sun H."/>
            <person name="Lindquist E."/>
            <person name="Barry K."/>
            <person name="Riley R."/>
            <person name="Grigoriev I.V."/>
            <person name="Henrissat B."/>
            <person name="Kues U."/>
            <person name="Berka R.M."/>
            <person name="Martinez A.T."/>
            <person name="Covert S.F."/>
            <person name="Blanchette R.A."/>
            <person name="Cullen D."/>
        </authorList>
    </citation>
    <scope>NUCLEOTIDE SEQUENCE [LARGE SCALE GENOMIC DNA]</scope>
    <source>
        <strain evidence="8 9">11061_1 CR5-6</strain>
    </source>
</reference>
<dbReference type="GO" id="GO:0000981">
    <property type="term" value="F:DNA-binding transcription factor activity, RNA polymerase II-specific"/>
    <property type="evidence" value="ECO:0007669"/>
    <property type="project" value="TreeGrafter"/>
</dbReference>
<dbReference type="PANTHER" id="PTHR19818:SF159">
    <property type="entry name" value="C2H2-TYPE DOMAIN-CONTAINING PROTEIN"/>
    <property type="match status" value="1"/>
</dbReference>
<dbReference type="SUPFAM" id="SSF57667">
    <property type="entry name" value="beta-beta-alpha zinc fingers"/>
    <property type="match status" value="1"/>
</dbReference>
<dbReference type="OrthoDB" id="654211at2759"/>
<name>A0A0C3P458_PHLG1</name>
<dbReference type="InterPro" id="IPR013087">
    <property type="entry name" value="Znf_C2H2_type"/>
</dbReference>
<dbReference type="Proteomes" id="UP000053257">
    <property type="component" value="Unassembled WGS sequence"/>
</dbReference>
<feature type="compositionally biased region" description="Low complexity" evidence="6">
    <location>
        <begin position="220"/>
        <end position="233"/>
    </location>
</feature>
<feature type="region of interest" description="Disordered" evidence="6">
    <location>
        <begin position="195"/>
        <end position="233"/>
    </location>
</feature>
<dbReference type="GO" id="GO:0045944">
    <property type="term" value="P:positive regulation of transcription by RNA polymerase II"/>
    <property type="evidence" value="ECO:0007669"/>
    <property type="project" value="UniProtKB-ARBA"/>
</dbReference>
<feature type="domain" description="C2H2-type" evidence="7">
    <location>
        <begin position="76"/>
        <end position="106"/>
    </location>
</feature>
<dbReference type="PANTHER" id="PTHR19818">
    <property type="entry name" value="ZINC FINGER PROTEIN ZIC AND GLI"/>
    <property type="match status" value="1"/>
</dbReference>
<evidence type="ECO:0000259" key="7">
    <source>
        <dbReference type="PROSITE" id="PS50157"/>
    </source>
</evidence>
<dbReference type="Pfam" id="PF00096">
    <property type="entry name" value="zf-C2H2"/>
    <property type="match status" value="1"/>
</dbReference>
<evidence type="ECO:0000256" key="5">
    <source>
        <dbReference type="PROSITE-ProRule" id="PRU00042"/>
    </source>
</evidence>
<evidence type="ECO:0000313" key="9">
    <source>
        <dbReference type="Proteomes" id="UP000053257"/>
    </source>
</evidence>
<dbReference type="PROSITE" id="PS00028">
    <property type="entry name" value="ZINC_FINGER_C2H2_1"/>
    <property type="match status" value="2"/>
</dbReference>
<evidence type="ECO:0000313" key="8">
    <source>
        <dbReference type="EMBL" id="KIP12754.1"/>
    </source>
</evidence>
<evidence type="ECO:0000256" key="4">
    <source>
        <dbReference type="ARBA" id="ARBA00022833"/>
    </source>
</evidence>
<dbReference type="EMBL" id="KN840438">
    <property type="protein sequence ID" value="KIP12754.1"/>
    <property type="molecule type" value="Genomic_DNA"/>
</dbReference>
<dbReference type="InterPro" id="IPR050329">
    <property type="entry name" value="GLI_C2H2-zinc-finger"/>
</dbReference>
<keyword evidence="9" id="KW-1185">Reference proteome</keyword>
<dbReference type="GO" id="GO:0000978">
    <property type="term" value="F:RNA polymerase II cis-regulatory region sequence-specific DNA binding"/>
    <property type="evidence" value="ECO:0007669"/>
    <property type="project" value="TreeGrafter"/>
</dbReference>
<evidence type="ECO:0000256" key="6">
    <source>
        <dbReference type="SAM" id="MobiDB-lite"/>
    </source>
</evidence>
<keyword evidence="1" id="KW-0479">Metal-binding</keyword>
<dbReference type="PROSITE" id="PS50157">
    <property type="entry name" value="ZINC_FINGER_C2H2_2"/>
    <property type="match status" value="2"/>
</dbReference>